<feature type="transmembrane region" description="Helical" evidence="6">
    <location>
        <begin position="264"/>
        <end position="285"/>
    </location>
</feature>
<dbReference type="EMBL" id="FQUP01000001">
    <property type="protein sequence ID" value="SHE89548.1"/>
    <property type="molecule type" value="Genomic_DNA"/>
</dbReference>
<dbReference type="Proteomes" id="UP000184485">
    <property type="component" value="Unassembled WGS sequence"/>
</dbReference>
<name>A0A1M4X7U2_9HYPH</name>
<evidence type="ECO:0000256" key="1">
    <source>
        <dbReference type="ARBA" id="ARBA00004141"/>
    </source>
</evidence>
<gene>
    <name evidence="7" type="ORF">SAMN02745157_1176</name>
</gene>
<comment type="similarity">
    <text evidence="2">Belongs to the autoinducer-2 exporter (AI-2E) (TC 2.A.86) family.</text>
</comment>
<dbReference type="InterPro" id="IPR002549">
    <property type="entry name" value="AI-2E-like"/>
</dbReference>
<feature type="transmembrane region" description="Helical" evidence="6">
    <location>
        <begin position="63"/>
        <end position="89"/>
    </location>
</feature>
<reference evidence="7 8" key="1">
    <citation type="submission" date="2016-11" db="EMBL/GenBank/DDBJ databases">
        <authorList>
            <person name="Jaros S."/>
            <person name="Januszkiewicz K."/>
            <person name="Wedrychowicz H."/>
        </authorList>
    </citation>
    <scope>NUCLEOTIDE SEQUENCE [LARGE SCALE GENOMIC DNA]</scope>
    <source>
        <strain evidence="7 8">DSM 19436</strain>
    </source>
</reference>
<accession>A0A1M4X7U2</accession>
<evidence type="ECO:0000256" key="6">
    <source>
        <dbReference type="SAM" id="Phobius"/>
    </source>
</evidence>
<evidence type="ECO:0000256" key="3">
    <source>
        <dbReference type="ARBA" id="ARBA00022692"/>
    </source>
</evidence>
<feature type="transmembrane region" description="Helical" evidence="6">
    <location>
        <begin position="240"/>
        <end position="258"/>
    </location>
</feature>
<feature type="transmembrane region" description="Helical" evidence="6">
    <location>
        <begin position="12"/>
        <end position="43"/>
    </location>
</feature>
<dbReference type="RefSeq" id="WP_073051774.1">
    <property type="nucleotide sequence ID" value="NZ_FQUP01000001.1"/>
</dbReference>
<keyword evidence="5 6" id="KW-0472">Membrane</keyword>
<comment type="subcellular location">
    <subcellularLocation>
        <location evidence="1">Membrane</location>
        <topology evidence="1">Multi-pass membrane protein</topology>
    </subcellularLocation>
</comment>
<dbReference type="GO" id="GO:0016020">
    <property type="term" value="C:membrane"/>
    <property type="evidence" value="ECO:0007669"/>
    <property type="project" value="UniProtKB-SubCell"/>
</dbReference>
<feature type="transmembrane region" description="Helical" evidence="6">
    <location>
        <begin position="149"/>
        <end position="168"/>
    </location>
</feature>
<evidence type="ECO:0000313" key="8">
    <source>
        <dbReference type="Proteomes" id="UP000184485"/>
    </source>
</evidence>
<sequence>MDSDKLSRWEWASLVLAGLALWLVLELHILSVLLSGLLVYELVDLTVPSFRRLGVNTAVAKTISIAVMTSAVAGALLVISLWLGSFIAAGGQPIQELMSQMAVALEHIRPSLPQGVADFLPADINALKALGVEWLRGNGRQVASIGQDVGRLTVHIIVGIAIGALVAFSHEMGEQVLGGTDGRRAPLADAGRRRCRNLATAFRQVVFSQVRISAVNTVLTGIFLAVVMPLFGVPLPLTKTLIVVTFVVGLLPVIGNLISNTAIVLVALSVSPYAAAGALAFLIGIHKLEYFLNAAIIGSRIHARAWELLVAMIVMEAAFGVAGLIAAPVFYAFAKQELKNAGAI</sequence>
<keyword evidence="3 6" id="KW-0812">Transmembrane</keyword>
<dbReference type="AlphaFoldDB" id="A0A1M4X7U2"/>
<protein>
    <submittedName>
        <fullName evidence="7">Predicted PurR-regulated permease PerM</fullName>
    </submittedName>
</protein>
<feature type="transmembrane region" description="Helical" evidence="6">
    <location>
        <begin position="212"/>
        <end position="233"/>
    </location>
</feature>
<feature type="transmembrane region" description="Helical" evidence="6">
    <location>
        <begin position="306"/>
        <end position="334"/>
    </location>
</feature>
<organism evidence="7 8">
    <name type="scientific">Kaistia soli DSM 19436</name>
    <dbReference type="NCBI Taxonomy" id="1122133"/>
    <lineage>
        <taxon>Bacteria</taxon>
        <taxon>Pseudomonadati</taxon>
        <taxon>Pseudomonadota</taxon>
        <taxon>Alphaproteobacteria</taxon>
        <taxon>Hyphomicrobiales</taxon>
        <taxon>Kaistiaceae</taxon>
        <taxon>Kaistia</taxon>
    </lineage>
</organism>
<proteinExistence type="inferred from homology"/>
<evidence type="ECO:0000256" key="2">
    <source>
        <dbReference type="ARBA" id="ARBA00009773"/>
    </source>
</evidence>
<dbReference type="STRING" id="1122133.SAMN02745157_1176"/>
<evidence type="ECO:0000256" key="5">
    <source>
        <dbReference type="ARBA" id="ARBA00023136"/>
    </source>
</evidence>
<keyword evidence="8" id="KW-1185">Reference proteome</keyword>
<keyword evidence="4 6" id="KW-1133">Transmembrane helix</keyword>
<dbReference type="OrthoDB" id="8113193at2"/>
<evidence type="ECO:0000313" key="7">
    <source>
        <dbReference type="EMBL" id="SHE89548.1"/>
    </source>
</evidence>
<dbReference type="Pfam" id="PF01594">
    <property type="entry name" value="AI-2E_transport"/>
    <property type="match status" value="1"/>
</dbReference>
<evidence type="ECO:0000256" key="4">
    <source>
        <dbReference type="ARBA" id="ARBA00022989"/>
    </source>
</evidence>